<feature type="transmembrane region" description="Helical" evidence="1">
    <location>
        <begin position="75"/>
        <end position="92"/>
    </location>
</feature>
<keyword evidence="1" id="KW-0812">Transmembrane</keyword>
<sequence length="121" mass="13644">MLKDFLSEIITAIIIIVLLVVLINPMDFLMPSKTEMMLVTGVVLLFGIFVSFMFRENTKDERESMLRMMADRMGFLAGAAIVIVGIIVESLRHQLSDWMLMVLAVMMTAKIAGVIYGRVKK</sequence>
<feature type="transmembrane region" description="Helical" evidence="1">
    <location>
        <begin position="36"/>
        <end position="54"/>
    </location>
</feature>
<organism evidence="2 3">
    <name type="scientific">Candidatus Yanofskybacteria bacterium CG10_big_fil_rev_8_21_14_0_10_36_16</name>
    <dbReference type="NCBI Taxonomy" id="1975096"/>
    <lineage>
        <taxon>Bacteria</taxon>
        <taxon>Candidatus Yanofskyibacteriota</taxon>
    </lineage>
</organism>
<keyword evidence="1" id="KW-1133">Transmembrane helix</keyword>
<reference evidence="2 3" key="1">
    <citation type="submission" date="2017-09" db="EMBL/GenBank/DDBJ databases">
        <title>Depth-based differentiation of microbial function through sediment-hosted aquifers and enrichment of novel symbionts in the deep terrestrial subsurface.</title>
        <authorList>
            <person name="Probst A.J."/>
            <person name="Ladd B."/>
            <person name="Jarett J.K."/>
            <person name="Geller-Mcgrath D.E."/>
            <person name="Sieber C.M."/>
            <person name="Emerson J.B."/>
            <person name="Anantharaman K."/>
            <person name="Thomas B.C."/>
            <person name="Malmstrom R."/>
            <person name="Stieglmeier M."/>
            <person name="Klingl A."/>
            <person name="Woyke T."/>
            <person name="Ryan C.M."/>
            <person name="Banfield J.F."/>
        </authorList>
    </citation>
    <scope>NUCLEOTIDE SEQUENCE [LARGE SCALE GENOMIC DNA]</scope>
    <source>
        <strain evidence="2">CG10_big_fil_rev_8_21_14_0_10_36_16</strain>
    </source>
</reference>
<name>A0A2J0QAN8_9BACT</name>
<dbReference type="Proteomes" id="UP000228496">
    <property type="component" value="Unassembled WGS sequence"/>
</dbReference>
<accession>A0A2J0QAN8</accession>
<evidence type="ECO:0000313" key="3">
    <source>
        <dbReference type="Proteomes" id="UP000228496"/>
    </source>
</evidence>
<evidence type="ECO:0000256" key="1">
    <source>
        <dbReference type="SAM" id="Phobius"/>
    </source>
</evidence>
<evidence type="ECO:0008006" key="4">
    <source>
        <dbReference type="Google" id="ProtNLM"/>
    </source>
</evidence>
<feature type="transmembrane region" description="Helical" evidence="1">
    <location>
        <begin position="5"/>
        <end position="24"/>
    </location>
</feature>
<evidence type="ECO:0000313" key="2">
    <source>
        <dbReference type="EMBL" id="PJE50746.1"/>
    </source>
</evidence>
<feature type="transmembrane region" description="Helical" evidence="1">
    <location>
        <begin position="98"/>
        <end position="117"/>
    </location>
</feature>
<keyword evidence="1" id="KW-0472">Membrane</keyword>
<protein>
    <recommendedName>
        <fullName evidence="4">DUF2178 domain-containing protein</fullName>
    </recommendedName>
</protein>
<dbReference type="AlphaFoldDB" id="A0A2J0QAN8"/>
<dbReference type="EMBL" id="PCXQ01000005">
    <property type="protein sequence ID" value="PJE50746.1"/>
    <property type="molecule type" value="Genomic_DNA"/>
</dbReference>
<proteinExistence type="predicted"/>
<comment type="caution">
    <text evidence="2">The sequence shown here is derived from an EMBL/GenBank/DDBJ whole genome shotgun (WGS) entry which is preliminary data.</text>
</comment>
<gene>
    <name evidence="2" type="ORF">COV29_03365</name>
</gene>